<dbReference type="EMBL" id="FSRL01000001">
    <property type="protein sequence ID" value="SIN90142.1"/>
    <property type="molecule type" value="Genomic_DNA"/>
</dbReference>
<dbReference type="Pfam" id="PF00293">
    <property type="entry name" value="NUDIX"/>
    <property type="match status" value="1"/>
</dbReference>
<dbReference type="RefSeq" id="WP_074255444.1">
    <property type="nucleotide sequence ID" value="NZ_FSRL01000001.1"/>
</dbReference>
<keyword evidence="2" id="KW-0378">Hydrolase</keyword>
<feature type="domain" description="Nudix hydrolase" evidence="3">
    <location>
        <begin position="7"/>
        <end position="145"/>
    </location>
</feature>
<evidence type="ECO:0000313" key="4">
    <source>
        <dbReference type="EMBL" id="SIN90142.1"/>
    </source>
</evidence>
<dbReference type="SUPFAM" id="SSF55811">
    <property type="entry name" value="Nudix"/>
    <property type="match status" value="1"/>
</dbReference>
<gene>
    <name evidence="4" type="ORF">SAMN05444002_1363</name>
</gene>
<dbReference type="InterPro" id="IPR015797">
    <property type="entry name" value="NUDIX_hydrolase-like_dom_sf"/>
</dbReference>
<dbReference type="PROSITE" id="PS51462">
    <property type="entry name" value="NUDIX"/>
    <property type="match status" value="1"/>
</dbReference>
<sequence>MHPRDLPPTPKALAAVLRGPGTARELLVFTHPLTGDQLPKGTIEPQEDPATAAIRELREESGLSLAGPHPIGTWHRPWEPGYAAPQLWHLFTFEAPRDLPECWAHEAEGSPAEAGLIFAYRWEALTPALAGAMRPLFAPVVRLILAAQTQDAAPKGGA</sequence>
<comment type="cofactor">
    <cofactor evidence="1">
        <name>Mg(2+)</name>
        <dbReference type="ChEBI" id="CHEBI:18420"/>
    </cofactor>
</comment>
<name>A0A1N6F4D6_9RHOB</name>
<organism evidence="4 5">
    <name type="scientific">Vannielia litorea</name>
    <dbReference type="NCBI Taxonomy" id="1217970"/>
    <lineage>
        <taxon>Bacteria</taxon>
        <taxon>Pseudomonadati</taxon>
        <taxon>Pseudomonadota</taxon>
        <taxon>Alphaproteobacteria</taxon>
        <taxon>Rhodobacterales</taxon>
        <taxon>Paracoccaceae</taxon>
        <taxon>Vannielia</taxon>
    </lineage>
</organism>
<proteinExistence type="predicted"/>
<protein>
    <submittedName>
        <fullName evidence="4">8-oxo-dGTP pyrophosphatase MutT, NUDIX family</fullName>
    </submittedName>
</protein>
<dbReference type="PROSITE" id="PS00893">
    <property type="entry name" value="NUDIX_BOX"/>
    <property type="match status" value="1"/>
</dbReference>
<accession>A0A1N6F4D6</accession>
<reference evidence="5" key="1">
    <citation type="submission" date="2016-11" db="EMBL/GenBank/DDBJ databases">
        <authorList>
            <person name="Varghese N."/>
            <person name="Submissions S."/>
        </authorList>
    </citation>
    <scope>NUCLEOTIDE SEQUENCE [LARGE SCALE GENOMIC DNA]</scope>
    <source>
        <strain evidence="5">DSM 29440</strain>
    </source>
</reference>
<evidence type="ECO:0000256" key="1">
    <source>
        <dbReference type="ARBA" id="ARBA00001946"/>
    </source>
</evidence>
<evidence type="ECO:0000256" key="2">
    <source>
        <dbReference type="ARBA" id="ARBA00022801"/>
    </source>
</evidence>
<dbReference type="AlphaFoldDB" id="A0A1N6F4D6"/>
<evidence type="ECO:0000313" key="5">
    <source>
        <dbReference type="Proteomes" id="UP000184932"/>
    </source>
</evidence>
<evidence type="ECO:0000259" key="3">
    <source>
        <dbReference type="PROSITE" id="PS51462"/>
    </source>
</evidence>
<dbReference type="Proteomes" id="UP000184932">
    <property type="component" value="Unassembled WGS sequence"/>
</dbReference>
<dbReference type="STRING" id="1217970.SAMN05444002_1363"/>
<dbReference type="InterPro" id="IPR000086">
    <property type="entry name" value="NUDIX_hydrolase_dom"/>
</dbReference>
<keyword evidence="5" id="KW-1185">Reference proteome</keyword>
<dbReference type="Gene3D" id="3.90.79.10">
    <property type="entry name" value="Nucleoside Triphosphate Pyrophosphohydrolase"/>
    <property type="match status" value="1"/>
</dbReference>
<dbReference type="InterPro" id="IPR020084">
    <property type="entry name" value="NUDIX_hydrolase_CS"/>
</dbReference>
<dbReference type="OrthoDB" id="9804442at2"/>
<dbReference type="GO" id="GO:0016787">
    <property type="term" value="F:hydrolase activity"/>
    <property type="evidence" value="ECO:0007669"/>
    <property type="project" value="UniProtKB-KW"/>
</dbReference>